<protein>
    <recommendedName>
        <fullName evidence="2">SprT-like domain-containing protein</fullName>
    </recommendedName>
</protein>
<evidence type="ECO:0008006" key="2">
    <source>
        <dbReference type="Google" id="ProtNLM"/>
    </source>
</evidence>
<proteinExistence type="predicted"/>
<gene>
    <name evidence="1" type="ORF">LCGC14_3098730</name>
</gene>
<comment type="caution">
    <text evidence="1">The sequence shown here is derived from an EMBL/GenBank/DDBJ whole genome shotgun (WGS) entry which is preliminary data.</text>
</comment>
<dbReference type="AlphaFoldDB" id="A0A0F8YFU3"/>
<sequence length="97" mass="10913">MEMAKVKTAKLGNKVFDVFVEPHDGYCTDPQTTTDPVVGVPYGLPCGSRRGAKKGMESLIHEMLHALNFSKTETRVDKEARQMTNLLWRLGYRRIGS</sequence>
<name>A0A0F8YFU3_9ZZZZ</name>
<evidence type="ECO:0000313" key="1">
    <source>
        <dbReference type="EMBL" id="KKK53044.1"/>
    </source>
</evidence>
<dbReference type="EMBL" id="LAZR01066705">
    <property type="protein sequence ID" value="KKK53044.1"/>
    <property type="molecule type" value="Genomic_DNA"/>
</dbReference>
<reference evidence="1" key="1">
    <citation type="journal article" date="2015" name="Nature">
        <title>Complex archaea that bridge the gap between prokaryotes and eukaryotes.</title>
        <authorList>
            <person name="Spang A."/>
            <person name="Saw J.H."/>
            <person name="Jorgensen S.L."/>
            <person name="Zaremba-Niedzwiedzka K."/>
            <person name="Martijn J."/>
            <person name="Lind A.E."/>
            <person name="van Eijk R."/>
            <person name="Schleper C."/>
            <person name="Guy L."/>
            <person name="Ettema T.J."/>
        </authorList>
    </citation>
    <scope>NUCLEOTIDE SEQUENCE</scope>
</reference>
<organism evidence="1">
    <name type="scientific">marine sediment metagenome</name>
    <dbReference type="NCBI Taxonomy" id="412755"/>
    <lineage>
        <taxon>unclassified sequences</taxon>
        <taxon>metagenomes</taxon>
        <taxon>ecological metagenomes</taxon>
    </lineage>
</organism>
<accession>A0A0F8YFU3</accession>